<feature type="compositionally biased region" description="Basic and acidic residues" evidence="1">
    <location>
        <begin position="169"/>
        <end position="182"/>
    </location>
</feature>
<feature type="region of interest" description="Disordered" evidence="1">
    <location>
        <begin position="109"/>
        <end position="133"/>
    </location>
</feature>
<keyword evidence="3" id="KW-1185">Reference proteome</keyword>
<proteinExistence type="predicted"/>
<protein>
    <submittedName>
        <fullName evidence="2">Uncharacterized protein</fullName>
    </submittedName>
</protein>
<sequence length="351" mass="39516">MTSKKRKEIAQEVKSLETKGLDANQKAIELAKLAEKTQQTFNSLDRGVTTELIQEQNQSARETQQAVSAKHDLEIGKIEEVYDELEQTKDNLSKATSSNVSDINKLQNLQKKSESVGIDSSHISQAEQEKNKENNLLSQLEQSIDGTQAQLRQQLDQSKKRRLNAQDSYRNKDLGGTDKKTESTPLDAEYNKNLNDVVTENSQDENPAKQNIYLAGVDIEKLTEQFNDIKDSVYSFFEKIVALATVGTSLFVTVVTNRKVSQLMDKAADISISATEFVDDFMNAVEVSNRTIGAESFPLPEDSLPKQVKELSDKQRDVHQLSDEAQDLVEIEDDKRDGQDDRRKKKKSKKS</sequence>
<feature type="region of interest" description="Disordered" evidence="1">
    <location>
        <begin position="309"/>
        <end position="351"/>
    </location>
</feature>
<name>A0A856MCM3_9CYAN</name>
<reference evidence="2 3" key="1">
    <citation type="submission" date="2018-06" db="EMBL/GenBank/DDBJ databases">
        <title>Comparative genomics of Brasilonema spp. strains.</title>
        <authorList>
            <person name="Alvarenga D.O."/>
            <person name="Fiore M.F."/>
            <person name="Varani A.M."/>
        </authorList>
    </citation>
    <scope>NUCLEOTIDE SEQUENCE [LARGE SCALE GENOMIC DNA]</scope>
    <source>
        <strain evidence="2 3">CENA114</strain>
    </source>
</reference>
<feature type="compositionally biased region" description="Basic and acidic residues" evidence="1">
    <location>
        <begin position="333"/>
        <end position="342"/>
    </location>
</feature>
<evidence type="ECO:0000313" key="3">
    <source>
        <dbReference type="Proteomes" id="UP000503129"/>
    </source>
</evidence>
<dbReference type="KEGG" id="bsen:DP114_01295"/>
<dbReference type="Proteomes" id="UP000503129">
    <property type="component" value="Chromosome"/>
</dbReference>
<organism evidence="2 3">
    <name type="scientific">Brasilonema sennae CENA114</name>
    <dbReference type="NCBI Taxonomy" id="415709"/>
    <lineage>
        <taxon>Bacteria</taxon>
        <taxon>Bacillati</taxon>
        <taxon>Cyanobacteriota</taxon>
        <taxon>Cyanophyceae</taxon>
        <taxon>Nostocales</taxon>
        <taxon>Scytonemataceae</taxon>
        <taxon>Brasilonema</taxon>
        <taxon>Bromeliae group (in: Brasilonema)</taxon>
    </lineage>
</organism>
<feature type="region of interest" description="Disordered" evidence="1">
    <location>
        <begin position="151"/>
        <end position="185"/>
    </location>
</feature>
<evidence type="ECO:0000256" key="1">
    <source>
        <dbReference type="SAM" id="MobiDB-lite"/>
    </source>
</evidence>
<evidence type="ECO:0000313" key="2">
    <source>
        <dbReference type="EMBL" id="QDL06726.1"/>
    </source>
</evidence>
<dbReference type="AlphaFoldDB" id="A0A856MCM3"/>
<feature type="compositionally biased region" description="Basic and acidic residues" evidence="1">
    <location>
        <begin position="309"/>
        <end position="322"/>
    </location>
</feature>
<dbReference type="RefSeq" id="WP_169266976.1">
    <property type="nucleotide sequence ID" value="NZ_CAWOXK010000001.1"/>
</dbReference>
<dbReference type="EMBL" id="CP030118">
    <property type="protein sequence ID" value="QDL06726.1"/>
    <property type="molecule type" value="Genomic_DNA"/>
</dbReference>
<accession>A0A856MCM3</accession>
<gene>
    <name evidence="2" type="ORF">DP114_01295</name>
</gene>